<dbReference type="InterPro" id="IPR025944">
    <property type="entry name" value="Sigma_54_int_dom_CS"/>
</dbReference>
<dbReference type="Gene3D" id="3.40.50.300">
    <property type="entry name" value="P-loop containing nucleotide triphosphate hydrolases"/>
    <property type="match status" value="1"/>
</dbReference>
<dbReference type="GO" id="GO:0043565">
    <property type="term" value="F:sequence-specific DNA binding"/>
    <property type="evidence" value="ECO:0007669"/>
    <property type="project" value="InterPro"/>
</dbReference>
<accession>A0A3A8II00</accession>
<dbReference type="GO" id="GO:0005524">
    <property type="term" value="F:ATP binding"/>
    <property type="evidence" value="ECO:0007669"/>
    <property type="project" value="UniProtKB-KW"/>
</dbReference>
<dbReference type="InterPro" id="IPR025662">
    <property type="entry name" value="Sigma_54_int_dom_ATP-bd_1"/>
</dbReference>
<sequence>MSSARILVVDDDPHARDLLQRLLGVLGPVTQAADPKGAAERMGEQSFDLVLTDMAMPDPGDGLKVLQLVKSNLPDSPVIVVTAFGNIEGALDSIQLGAFDYLSKPFDVDAIMRVAKRALEQKRLVEENRTLRKQVERTSLVGRSQALLEVYKQVARAATSNVPVLITGETGTGKEMVARALHKRSARSGGPFIPVDCGAITESLMESELFGHAKGSFTGASGARRGLFEEANGGTLFLDEIGDVGMKVQSQLLRVLQEGEIRRVGESVPVKVEVRVLAATNKDLKARVAEGAFREDLLYRLDVVHLHLPPLRDRREDIPALVEHFASLHARGGVRPVVTADAMARLTVYDWPGNVRQLENVMARALALNVTGVLGPPDFPEPIGDAPKRLTGLAGDLPSLAELSRRYAAHVLQHVGGNKSEAARLLGVDRKTLYKLLETPEAPEGIPPAEGRG</sequence>
<evidence type="ECO:0000256" key="6">
    <source>
        <dbReference type="PROSITE-ProRule" id="PRU00169"/>
    </source>
</evidence>
<dbReference type="EMBL" id="JABFJV010000095">
    <property type="protein sequence ID" value="NOK35118.1"/>
    <property type="molecule type" value="Genomic_DNA"/>
</dbReference>
<keyword evidence="10" id="KW-1185">Reference proteome</keyword>
<dbReference type="GO" id="GO:0006355">
    <property type="term" value="P:regulation of DNA-templated transcription"/>
    <property type="evidence" value="ECO:0007669"/>
    <property type="project" value="InterPro"/>
</dbReference>
<evidence type="ECO:0000259" key="7">
    <source>
        <dbReference type="PROSITE" id="PS50045"/>
    </source>
</evidence>
<feature type="modified residue" description="4-aspartylphosphate" evidence="6">
    <location>
        <position position="53"/>
    </location>
</feature>
<dbReference type="Proteomes" id="UP000563426">
    <property type="component" value="Unassembled WGS sequence"/>
</dbReference>
<dbReference type="Gene3D" id="1.10.8.60">
    <property type="match status" value="1"/>
</dbReference>
<keyword evidence="5" id="KW-0804">Transcription</keyword>
<dbReference type="InterPro" id="IPR003593">
    <property type="entry name" value="AAA+_ATPase"/>
</dbReference>
<evidence type="ECO:0000256" key="3">
    <source>
        <dbReference type="ARBA" id="ARBA00023015"/>
    </source>
</evidence>
<evidence type="ECO:0000256" key="2">
    <source>
        <dbReference type="ARBA" id="ARBA00022840"/>
    </source>
</evidence>
<comment type="caution">
    <text evidence="9">The sequence shown here is derived from an EMBL/GenBank/DDBJ whole genome shotgun (WGS) entry which is preliminary data.</text>
</comment>
<dbReference type="GO" id="GO:0000160">
    <property type="term" value="P:phosphorelay signal transduction system"/>
    <property type="evidence" value="ECO:0007669"/>
    <property type="project" value="InterPro"/>
</dbReference>
<keyword evidence="3" id="KW-0805">Transcription regulation</keyword>
<keyword evidence="4" id="KW-0238">DNA-binding</keyword>
<dbReference type="SUPFAM" id="SSF52172">
    <property type="entry name" value="CheY-like"/>
    <property type="match status" value="1"/>
</dbReference>
<organism evidence="9 10">
    <name type="scientific">Corallococcus exercitus</name>
    <dbReference type="NCBI Taxonomy" id="2316736"/>
    <lineage>
        <taxon>Bacteria</taxon>
        <taxon>Pseudomonadati</taxon>
        <taxon>Myxococcota</taxon>
        <taxon>Myxococcia</taxon>
        <taxon>Myxococcales</taxon>
        <taxon>Cystobacterineae</taxon>
        <taxon>Myxococcaceae</taxon>
        <taxon>Corallococcus</taxon>
    </lineage>
</organism>
<keyword evidence="2" id="KW-0067">ATP-binding</keyword>
<dbReference type="SUPFAM" id="SSF52540">
    <property type="entry name" value="P-loop containing nucleoside triphosphate hydrolases"/>
    <property type="match status" value="1"/>
</dbReference>
<evidence type="ECO:0000256" key="5">
    <source>
        <dbReference type="ARBA" id="ARBA00023163"/>
    </source>
</evidence>
<proteinExistence type="predicted"/>
<evidence type="ECO:0000313" key="9">
    <source>
        <dbReference type="EMBL" id="NOK35118.1"/>
    </source>
</evidence>
<dbReference type="InterPro" id="IPR002197">
    <property type="entry name" value="HTH_Fis"/>
</dbReference>
<evidence type="ECO:0000313" key="10">
    <source>
        <dbReference type="Proteomes" id="UP000563426"/>
    </source>
</evidence>
<dbReference type="SMART" id="SM00448">
    <property type="entry name" value="REC"/>
    <property type="match status" value="1"/>
</dbReference>
<dbReference type="AlphaFoldDB" id="A0A3A8II00"/>
<evidence type="ECO:0000256" key="1">
    <source>
        <dbReference type="ARBA" id="ARBA00022741"/>
    </source>
</evidence>
<dbReference type="Gene3D" id="1.10.10.60">
    <property type="entry name" value="Homeodomain-like"/>
    <property type="match status" value="1"/>
</dbReference>
<dbReference type="OrthoDB" id="9763792at2"/>
<keyword evidence="1" id="KW-0547">Nucleotide-binding</keyword>
<dbReference type="InterPro" id="IPR011006">
    <property type="entry name" value="CheY-like_superfamily"/>
</dbReference>
<dbReference type="InterPro" id="IPR002078">
    <property type="entry name" value="Sigma_54_int"/>
</dbReference>
<dbReference type="Pfam" id="PF00158">
    <property type="entry name" value="Sigma54_activat"/>
    <property type="match status" value="1"/>
</dbReference>
<gene>
    <name evidence="9" type="ORF">HMI49_18110</name>
</gene>
<protein>
    <submittedName>
        <fullName evidence="9">Sigma-54-dependent Fis family transcriptional regulator</fullName>
    </submittedName>
</protein>
<keyword evidence="6" id="KW-0597">Phosphoprotein</keyword>
<dbReference type="Pfam" id="PF00072">
    <property type="entry name" value="Response_reg"/>
    <property type="match status" value="1"/>
</dbReference>
<evidence type="ECO:0000259" key="8">
    <source>
        <dbReference type="PROSITE" id="PS50110"/>
    </source>
</evidence>
<dbReference type="Pfam" id="PF02954">
    <property type="entry name" value="HTH_8"/>
    <property type="match status" value="1"/>
</dbReference>
<dbReference type="RefSeq" id="WP_120525190.1">
    <property type="nucleotide sequence ID" value="NZ_JABFJV010000095.1"/>
</dbReference>
<dbReference type="PROSITE" id="PS00688">
    <property type="entry name" value="SIGMA54_INTERACT_3"/>
    <property type="match status" value="1"/>
</dbReference>
<feature type="domain" description="Response regulatory" evidence="8">
    <location>
        <begin position="5"/>
        <end position="119"/>
    </location>
</feature>
<dbReference type="Gene3D" id="3.40.50.2300">
    <property type="match status" value="1"/>
</dbReference>
<dbReference type="PROSITE" id="PS50110">
    <property type="entry name" value="RESPONSE_REGULATORY"/>
    <property type="match status" value="1"/>
</dbReference>
<evidence type="ECO:0000256" key="4">
    <source>
        <dbReference type="ARBA" id="ARBA00023125"/>
    </source>
</evidence>
<name>A0A3A8II00_9BACT</name>
<dbReference type="PROSITE" id="PS00676">
    <property type="entry name" value="SIGMA54_INTERACT_2"/>
    <property type="match status" value="1"/>
</dbReference>
<reference evidence="9 10" key="1">
    <citation type="submission" date="2020-05" db="EMBL/GenBank/DDBJ databases">
        <authorList>
            <person name="Whitworth D."/>
        </authorList>
    </citation>
    <scope>NUCLEOTIDE SEQUENCE [LARGE SCALE GENOMIC DNA]</scope>
    <source>
        <strain evidence="9 10">AB043B</strain>
    </source>
</reference>
<dbReference type="PANTHER" id="PTHR32071">
    <property type="entry name" value="TRANSCRIPTIONAL REGULATORY PROTEIN"/>
    <property type="match status" value="1"/>
</dbReference>
<dbReference type="SUPFAM" id="SSF46689">
    <property type="entry name" value="Homeodomain-like"/>
    <property type="match status" value="1"/>
</dbReference>
<feature type="domain" description="Sigma-54 factor interaction" evidence="7">
    <location>
        <begin position="140"/>
        <end position="367"/>
    </location>
</feature>
<dbReference type="FunFam" id="3.40.50.300:FF:000006">
    <property type="entry name" value="DNA-binding transcriptional regulator NtrC"/>
    <property type="match status" value="1"/>
</dbReference>
<dbReference type="InterPro" id="IPR025943">
    <property type="entry name" value="Sigma_54_int_dom_ATP-bd_2"/>
</dbReference>
<dbReference type="Pfam" id="PF25601">
    <property type="entry name" value="AAA_lid_14"/>
    <property type="match status" value="1"/>
</dbReference>
<dbReference type="PANTHER" id="PTHR32071:SF57">
    <property type="entry name" value="C4-DICARBOXYLATE TRANSPORT TRANSCRIPTIONAL REGULATORY PROTEIN DCTD"/>
    <property type="match status" value="1"/>
</dbReference>
<dbReference type="InterPro" id="IPR027417">
    <property type="entry name" value="P-loop_NTPase"/>
</dbReference>
<dbReference type="InterPro" id="IPR058031">
    <property type="entry name" value="AAA_lid_NorR"/>
</dbReference>
<dbReference type="InterPro" id="IPR001789">
    <property type="entry name" value="Sig_transdc_resp-reg_receiver"/>
</dbReference>
<dbReference type="PROSITE" id="PS00675">
    <property type="entry name" value="SIGMA54_INTERACT_1"/>
    <property type="match status" value="1"/>
</dbReference>
<dbReference type="PROSITE" id="PS50045">
    <property type="entry name" value="SIGMA54_INTERACT_4"/>
    <property type="match status" value="1"/>
</dbReference>
<dbReference type="CDD" id="cd00009">
    <property type="entry name" value="AAA"/>
    <property type="match status" value="1"/>
</dbReference>
<dbReference type="SMART" id="SM00382">
    <property type="entry name" value="AAA"/>
    <property type="match status" value="1"/>
</dbReference>
<dbReference type="InterPro" id="IPR009057">
    <property type="entry name" value="Homeodomain-like_sf"/>
</dbReference>